<organism evidence="6 7">
    <name type="scientific">Pristionchus entomophagus</name>
    <dbReference type="NCBI Taxonomy" id="358040"/>
    <lineage>
        <taxon>Eukaryota</taxon>
        <taxon>Metazoa</taxon>
        <taxon>Ecdysozoa</taxon>
        <taxon>Nematoda</taxon>
        <taxon>Chromadorea</taxon>
        <taxon>Rhabditida</taxon>
        <taxon>Rhabditina</taxon>
        <taxon>Diplogasteromorpha</taxon>
        <taxon>Diplogasteroidea</taxon>
        <taxon>Neodiplogasteridae</taxon>
        <taxon>Pristionchus</taxon>
    </lineage>
</organism>
<evidence type="ECO:0000313" key="7">
    <source>
        <dbReference type="Proteomes" id="UP001432027"/>
    </source>
</evidence>
<dbReference type="PROSITE" id="PS50041">
    <property type="entry name" value="C_TYPE_LECTIN_2"/>
    <property type="match status" value="1"/>
</dbReference>
<gene>
    <name evidence="6" type="ORF">PENTCL1PPCAC_12660</name>
</gene>
<dbReference type="CDD" id="cd00041">
    <property type="entry name" value="CUB"/>
    <property type="match status" value="1"/>
</dbReference>
<feature type="domain" description="C-type lectin" evidence="5">
    <location>
        <begin position="179"/>
        <end position="296"/>
    </location>
</feature>
<evidence type="ECO:0000256" key="1">
    <source>
        <dbReference type="ARBA" id="ARBA00023157"/>
    </source>
</evidence>
<feature type="signal peptide" evidence="3">
    <location>
        <begin position="1"/>
        <end position="16"/>
    </location>
</feature>
<dbReference type="Proteomes" id="UP001432027">
    <property type="component" value="Unassembled WGS sequence"/>
</dbReference>
<evidence type="ECO:0000313" key="6">
    <source>
        <dbReference type="EMBL" id="GMS90485.1"/>
    </source>
</evidence>
<evidence type="ECO:0008006" key="8">
    <source>
        <dbReference type="Google" id="ProtNLM"/>
    </source>
</evidence>
<keyword evidence="1" id="KW-1015">Disulfide bond</keyword>
<feature type="chain" id="PRO_5043360808" description="CUB domain-containing protein" evidence="3">
    <location>
        <begin position="17"/>
        <end position="412"/>
    </location>
</feature>
<dbReference type="PROSITE" id="PS01180">
    <property type="entry name" value="CUB"/>
    <property type="match status" value="1"/>
</dbReference>
<dbReference type="InterPro" id="IPR016186">
    <property type="entry name" value="C-type_lectin-like/link_sf"/>
</dbReference>
<dbReference type="SMART" id="SM00034">
    <property type="entry name" value="CLECT"/>
    <property type="match status" value="1"/>
</dbReference>
<accession>A0AAV5T4P3</accession>
<evidence type="ECO:0000256" key="3">
    <source>
        <dbReference type="SAM" id="SignalP"/>
    </source>
</evidence>
<dbReference type="InterPro" id="IPR016187">
    <property type="entry name" value="CTDL_fold"/>
</dbReference>
<dbReference type="Gene3D" id="2.60.120.290">
    <property type="entry name" value="Spermadhesin, CUB domain"/>
    <property type="match status" value="1"/>
</dbReference>
<keyword evidence="3" id="KW-0732">Signal</keyword>
<dbReference type="AlphaFoldDB" id="A0AAV5T4P3"/>
<comment type="caution">
    <text evidence="2">Lacks conserved residue(s) required for the propagation of feature annotation.</text>
</comment>
<dbReference type="Pfam" id="PF00059">
    <property type="entry name" value="Lectin_C"/>
    <property type="match status" value="1"/>
</dbReference>
<dbReference type="InterPro" id="IPR050976">
    <property type="entry name" value="Snaclec"/>
</dbReference>
<feature type="domain" description="CUB" evidence="4">
    <location>
        <begin position="287"/>
        <end position="412"/>
    </location>
</feature>
<name>A0AAV5T4P3_9BILA</name>
<dbReference type="SMART" id="SM00042">
    <property type="entry name" value="CUB"/>
    <property type="match status" value="1"/>
</dbReference>
<proteinExistence type="predicted"/>
<dbReference type="PROSITE" id="PS00615">
    <property type="entry name" value="C_TYPE_LECTIN_1"/>
    <property type="match status" value="1"/>
</dbReference>
<dbReference type="PANTHER" id="PTHR22991">
    <property type="entry name" value="PROTEIN CBG13490"/>
    <property type="match status" value="1"/>
</dbReference>
<dbReference type="EMBL" id="BTSX01000003">
    <property type="protein sequence ID" value="GMS90485.1"/>
    <property type="molecule type" value="Genomic_DNA"/>
</dbReference>
<evidence type="ECO:0000256" key="2">
    <source>
        <dbReference type="PROSITE-ProRule" id="PRU00059"/>
    </source>
</evidence>
<dbReference type="SUPFAM" id="SSF56436">
    <property type="entry name" value="C-type lectin-like"/>
    <property type="match status" value="2"/>
</dbReference>
<protein>
    <recommendedName>
        <fullName evidence="8">CUB domain-containing protein</fullName>
    </recommendedName>
</protein>
<evidence type="ECO:0000259" key="4">
    <source>
        <dbReference type="PROSITE" id="PS01180"/>
    </source>
</evidence>
<comment type="caution">
    <text evidence="6">The sequence shown here is derived from an EMBL/GenBank/DDBJ whole genome shotgun (WGS) entry which is preliminary data.</text>
</comment>
<dbReference type="InterPro" id="IPR001304">
    <property type="entry name" value="C-type_lectin-like"/>
</dbReference>
<dbReference type="CDD" id="cd00037">
    <property type="entry name" value="CLECT"/>
    <property type="match status" value="1"/>
</dbReference>
<dbReference type="PANTHER" id="PTHR22991:SF40">
    <property type="entry name" value="PROTEIN CBG13490"/>
    <property type="match status" value="1"/>
</dbReference>
<dbReference type="Pfam" id="PF00431">
    <property type="entry name" value="CUB"/>
    <property type="match status" value="1"/>
</dbReference>
<reference evidence="6" key="1">
    <citation type="submission" date="2023-10" db="EMBL/GenBank/DDBJ databases">
        <title>Genome assembly of Pristionchus species.</title>
        <authorList>
            <person name="Yoshida K."/>
            <person name="Sommer R.J."/>
        </authorList>
    </citation>
    <scope>NUCLEOTIDE SEQUENCE</scope>
    <source>
        <strain evidence="6">RS0144</strain>
    </source>
</reference>
<dbReference type="InterPro" id="IPR018378">
    <property type="entry name" value="C-type_lectin_CS"/>
</dbReference>
<dbReference type="InterPro" id="IPR000859">
    <property type="entry name" value="CUB_dom"/>
</dbReference>
<dbReference type="InterPro" id="IPR035914">
    <property type="entry name" value="Sperma_CUB_dom_sf"/>
</dbReference>
<evidence type="ECO:0000259" key="5">
    <source>
        <dbReference type="PROSITE" id="PS50041"/>
    </source>
</evidence>
<dbReference type="SUPFAM" id="SSF49854">
    <property type="entry name" value="Spermadhesin, CUB domain"/>
    <property type="match status" value="1"/>
</dbReference>
<sequence>MRRLLLALWISQIAQCSCPPGFELVRDGECRGKYASIEEANKDAIKVATEKCGEIKGQPIIIHNEEHQTYWMNRALDERPPNIATAFIMIGLVCNISSKRYEWADGSSVDYRPPSDEGSAMDRDCEPRCVCDLSSKGLWDCGCSPPGVVTPHSHDLFCTTQSNQFPPLSDCESINDESSDGVCYQVGAISDSWQDAQATCQQRGGNLASIHNMQENSFIRRLAVTQGAVNGVFLGGTITGEANEFGWIDGTTWDFDNFYSGFPMRGAGDCIAMDTSTTNGQWMNVDCSSKLPIACIQTTTAPSSTCITGPYDEGSIISSPGFPFSASTPCDFFLTVEEGKKVELEMLFLEANTCCDYVTIYDGFLGGNIIANVTGEVSNAKYTTTSSNSMRVSWQPNGGVNVKGMQITFRGV</sequence>
<dbReference type="Gene3D" id="3.10.100.10">
    <property type="entry name" value="Mannose-Binding Protein A, subunit A"/>
    <property type="match status" value="2"/>
</dbReference>
<keyword evidence="7" id="KW-1185">Reference proteome</keyword>